<comment type="caution">
    <text evidence="1">The sequence shown here is derived from an EMBL/GenBank/DDBJ whole genome shotgun (WGS) entry which is preliminary data.</text>
</comment>
<protein>
    <submittedName>
        <fullName evidence="1">SOS response-associated peptidase</fullName>
    </submittedName>
</protein>
<evidence type="ECO:0000313" key="1">
    <source>
        <dbReference type="EMBL" id="TRW18086.1"/>
    </source>
</evidence>
<name>A0A552UIM9_9SPHN</name>
<dbReference type="Pfam" id="PF02586">
    <property type="entry name" value="SRAP"/>
    <property type="match status" value="1"/>
</dbReference>
<dbReference type="EMBL" id="VJWA01000001">
    <property type="protein sequence ID" value="TRW18086.1"/>
    <property type="molecule type" value="Genomic_DNA"/>
</dbReference>
<dbReference type="OrthoDB" id="9782620at2"/>
<proteinExistence type="predicted"/>
<dbReference type="Gene3D" id="3.90.1680.10">
    <property type="entry name" value="SOS response associated peptidase-like"/>
    <property type="match status" value="1"/>
</dbReference>
<dbReference type="GO" id="GO:0003697">
    <property type="term" value="F:single-stranded DNA binding"/>
    <property type="evidence" value="ECO:0007669"/>
    <property type="project" value="InterPro"/>
</dbReference>
<dbReference type="AlphaFoldDB" id="A0A552UIM9"/>
<dbReference type="RefSeq" id="WP_144236780.1">
    <property type="nucleotide sequence ID" value="NZ_VJWA01000001.1"/>
</dbReference>
<dbReference type="InterPro" id="IPR003738">
    <property type="entry name" value="SRAP"/>
</dbReference>
<gene>
    <name evidence="1" type="ORF">FMM06_08235</name>
</gene>
<dbReference type="SUPFAM" id="SSF143081">
    <property type="entry name" value="BB1717-like"/>
    <property type="match status" value="1"/>
</dbReference>
<dbReference type="GO" id="GO:0106300">
    <property type="term" value="P:protein-DNA covalent cross-linking repair"/>
    <property type="evidence" value="ECO:0007669"/>
    <property type="project" value="InterPro"/>
</dbReference>
<evidence type="ECO:0000313" key="2">
    <source>
        <dbReference type="Proteomes" id="UP000317894"/>
    </source>
</evidence>
<organism evidence="1 2">
    <name type="scientific">Glacieibacterium frigidum</name>
    <dbReference type="NCBI Taxonomy" id="2593303"/>
    <lineage>
        <taxon>Bacteria</taxon>
        <taxon>Pseudomonadati</taxon>
        <taxon>Pseudomonadota</taxon>
        <taxon>Alphaproteobacteria</taxon>
        <taxon>Sphingomonadales</taxon>
        <taxon>Sphingosinicellaceae</taxon>
        <taxon>Glacieibacterium</taxon>
    </lineage>
</organism>
<sequence>MCNEAARRTALGLMREDFNQVRIELTFPEGLPNLGESPSIRITDTTVIVRAAGETAEMVQRRWSWVGPGGKPVYNYRSEGRRFGNAATGGRCLIPLDGFYEFTDAQPPLSLDAGASGPSPAKRRGKKDKWLFSLNEQPEGEILETAPECKVRKVRTPRAAPGLFCVAGLWRADADLGKAGRGEAWTMLTCEPGPDIAPYHGRQIVIMPRDRWADWLAGVVPAADLIAPTPAGTLTVARAA</sequence>
<dbReference type="InterPro" id="IPR036590">
    <property type="entry name" value="SRAP-like"/>
</dbReference>
<dbReference type="Proteomes" id="UP000317894">
    <property type="component" value="Unassembled WGS sequence"/>
</dbReference>
<reference evidence="1 2" key="1">
    <citation type="submission" date="2019-07" db="EMBL/GenBank/DDBJ databases">
        <title>Novel species isolated from glacier.</title>
        <authorList>
            <person name="Liu Q."/>
            <person name="Xin Y.-H."/>
        </authorList>
    </citation>
    <scope>NUCLEOTIDE SEQUENCE [LARGE SCALE GENOMIC DNA]</scope>
    <source>
        <strain evidence="1 2">LB1R16</strain>
    </source>
</reference>
<accession>A0A552UIM9</accession>
<keyword evidence="2" id="KW-1185">Reference proteome</keyword>